<dbReference type="EMBL" id="LVLJ01000129">
    <property type="protein sequence ID" value="OAE35579.1"/>
    <property type="molecule type" value="Genomic_DNA"/>
</dbReference>
<evidence type="ECO:0000313" key="2">
    <source>
        <dbReference type="EMBL" id="OAE35579.1"/>
    </source>
</evidence>
<name>A0A176WR41_MARPO</name>
<organism evidence="2 3">
    <name type="scientific">Marchantia polymorpha subsp. ruderalis</name>
    <dbReference type="NCBI Taxonomy" id="1480154"/>
    <lineage>
        <taxon>Eukaryota</taxon>
        <taxon>Viridiplantae</taxon>
        <taxon>Streptophyta</taxon>
        <taxon>Embryophyta</taxon>
        <taxon>Marchantiophyta</taxon>
        <taxon>Marchantiopsida</taxon>
        <taxon>Marchantiidae</taxon>
        <taxon>Marchantiales</taxon>
        <taxon>Marchantiaceae</taxon>
        <taxon>Marchantia</taxon>
    </lineage>
</organism>
<evidence type="ECO:0000313" key="3">
    <source>
        <dbReference type="Proteomes" id="UP000077202"/>
    </source>
</evidence>
<reference evidence="2" key="1">
    <citation type="submission" date="2016-03" db="EMBL/GenBank/DDBJ databases">
        <title>Mechanisms controlling the formation of the plant cell surface in tip-growing cells are functionally conserved among land plants.</title>
        <authorList>
            <person name="Honkanen S."/>
            <person name="Jones V.A."/>
            <person name="Morieri G."/>
            <person name="Champion C."/>
            <person name="Hetherington A.J."/>
            <person name="Kelly S."/>
            <person name="Saint-Marcoux D."/>
            <person name="Proust H."/>
            <person name="Prescott H."/>
            <person name="Dolan L."/>
        </authorList>
    </citation>
    <scope>NUCLEOTIDE SEQUENCE [LARGE SCALE GENOMIC DNA]</scope>
    <source>
        <tissue evidence="2">Whole gametophyte</tissue>
    </source>
</reference>
<gene>
    <name evidence="2" type="ORF">AXG93_2841s1130</name>
</gene>
<evidence type="ECO:0000256" key="1">
    <source>
        <dbReference type="SAM" id="MobiDB-lite"/>
    </source>
</evidence>
<proteinExistence type="predicted"/>
<keyword evidence="3" id="KW-1185">Reference proteome</keyword>
<protein>
    <submittedName>
        <fullName evidence="2">Uncharacterized protein</fullName>
    </submittedName>
</protein>
<feature type="region of interest" description="Disordered" evidence="1">
    <location>
        <begin position="1"/>
        <end position="20"/>
    </location>
</feature>
<dbReference type="AlphaFoldDB" id="A0A176WR41"/>
<dbReference type="Proteomes" id="UP000077202">
    <property type="component" value="Unassembled WGS sequence"/>
</dbReference>
<accession>A0A176WR41</accession>
<sequence length="86" mass="9596">MWEDDEEEGGASRKAWHGTARARARANELMVTGRQAGNNKKGVRLPLPLLLYLRLLVLLSERKSSGYSDITGLLDLIAVWTVEMEA</sequence>
<comment type="caution">
    <text evidence="2">The sequence shown here is derived from an EMBL/GenBank/DDBJ whole genome shotgun (WGS) entry which is preliminary data.</text>
</comment>